<feature type="region of interest" description="Disordered" evidence="1">
    <location>
        <begin position="1096"/>
        <end position="1117"/>
    </location>
</feature>
<dbReference type="Proteomes" id="UP000015100">
    <property type="component" value="Unassembled WGS sequence"/>
</dbReference>
<feature type="compositionally biased region" description="Low complexity" evidence="1">
    <location>
        <begin position="440"/>
        <end position="459"/>
    </location>
</feature>
<reference evidence="2 3" key="1">
    <citation type="journal article" date="2013" name="PLoS Genet.">
        <title>Genomic mechanisms accounting for the adaptation to parasitism in nematode-trapping fungi.</title>
        <authorList>
            <person name="Meerupati T."/>
            <person name="Andersson K.M."/>
            <person name="Friman E."/>
            <person name="Kumar D."/>
            <person name="Tunlid A."/>
            <person name="Ahren D."/>
        </authorList>
    </citation>
    <scope>NUCLEOTIDE SEQUENCE [LARGE SCALE GENOMIC DNA]</scope>
    <source>
        <strain evidence="2 3">CBS 200.50</strain>
    </source>
</reference>
<proteinExistence type="predicted"/>
<feature type="compositionally biased region" description="Polar residues" evidence="1">
    <location>
        <begin position="1101"/>
        <end position="1117"/>
    </location>
</feature>
<reference evidence="3" key="2">
    <citation type="submission" date="2013-04" db="EMBL/GenBank/DDBJ databases">
        <title>Genomic mechanisms accounting for the adaptation to parasitism in nematode-trapping fungi.</title>
        <authorList>
            <person name="Ahren D.G."/>
        </authorList>
    </citation>
    <scope>NUCLEOTIDE SEQUENCE [LARGE SCALE GENOMIC DNA]</scope>
    <source>
        <strain evidence="3">CBS 200.50</strain>
    </source>
</reference>
<accession>S7ZXS5</accession>
<dbReference type="HOGENOM" id="CLU_255258_0_0_1"/>
<evidence type="ECO:0000256" key="1">
    <source>
        <dbReference type="SAM" id="MobiDB-lite"/>
    </source>
</evidence>
<organism evidence="2 3">
    <name type="scientific">Dactylellina haptotyla (strain CBS 200.50)</name>
    <name type="common">Nematode-trapping fungus</name>
    <name type="synonym">Monacrosporium haptotylum</name>
    <dbReference type="NCBI Taxonomy" id="1284197"/>
    <lineage>
        <taxon>Eukaryota</taxon>
        <taxon>Fungi</taxon>
        <taxon>Dikarya</taxon>
        <taxon>Ascomycota</taxon>
        <taxon>Pezizomycotina</taxon>
        <taxon>Orbiliomycetes</taxon>
        <taxon>Orbiliales</taxon>
        <taxon>Orbiliaceae</taxon>
        <taxon>Dactylellina</taxon>
    </lineage>
</organism>
<feature type="region of interest" description="Disordered" evidence="1">
    <location>
        <begin position="640"/>
        <end position="676"/>
    </location>
</feature>
<feature type="region of interest" description="Disordered" evidence="1">
    <location>
        <begin position="286"/>
        <end position="306"/>
    </location>
</feature>
<feature type="compositionally biased region" description="Basic residues" evidence="1">
    <location>
        <begin position="470"/>
        <end position="485"/>
    </location>
</feature>
<feature type="region of interest" description="Disordered" evidence="1">
    <location>
        <begin position="746"/>
        <end position="774"/>
    </location>
</feature>
<feature type="region of interest" description="Disordered" evidence="1">
    <location>
        <begin position="878"/>
        <end position="932"/>
    </location>
</feature>
<sequence length="1386" mass="151113">MAFTEQDRLEYIARMALNSTPVNSPIYPNPPSPFGLPPNQHPSNLQAANQHLNPQVLPYVPIQQSPRVPSPIIYSQPNIPHGFFQFPNGYVPQMEMQPAMPINPMQYSFPNVFAPPQYQTPQYQTPVPYQPPQHTPYQQPQSPHQPRPPSRHQLQPLPYLHTQPQDYSHHQNLLPTQVPIASQYRVENHPPAHGYGLEFFSPIVPAPGSPFFSINPQSPVPNISPLTTPHLNRPQFNLGIPQVSPPGASSQYPVPLNYLQRQQPILTPDPRLGIFGSHSSTLVPQPVAVPNTPRSQSAGIVSGPRRGLFIPRSPSVLVGPRIITQTPPPLTHPRPSTSRSTILLSSPDRAVRNFPVPDLEMPNKRASSKKTAPETEGGQQPSVPHPEESIAQLAGAFTSSFSSMLQHNVTPSPSPAGPSTPHQGSTKRLRAQSTSTQGDRASPSFSRASPSRSSTRSTPLVSASEDNKKKTATAKRKPKTYKKKRGGQEPSGALGQSSGNKAGNIIYISDTEADGENPPARKDREGIPIDTTIPVIDSTMRNMQSGFRSIPATATASAQDVTSGDSQMEDVQLTSRPAPKAAGPISPARVEYLKEKYTQEARTLGSIKSTELRPEPIPFQLEENVVGPVIGNDMQILEDEAPPSMAPLPKAPPSKDKVATPKRKAPPPKEKSSALKAKILAPGESVSYPEKLATVLKDQAFVVEAPKAPELLKFDIPKTVHKINPKSGAIRTETTFLNSSCPVPEVAAIPSQPPPGQVKNTPQTDKPNHLNISPNAAQSTFNRQENRRPNHPAFTKHLPLSTASWELSKEREDSLMKFTRNDPESSANAELVFRATAPYILDDTLDEFILDHDLDEEPAIGSGGSNFGRCLPEIAQGTRVAQQKGRNRSKSKQAAQKKKEEMPTPKSNIGSSQKGLQDKGKGKASDVAIDPPLENFNTFDLPTDGIVDWDGMFDAFLGLGPEVPDPFEFPSGKVELEGQKGKDHSIGKYEKEPPELAILPKKLPFEALDAELPSFTGSSVVTWLGKLDDPGNPEELGLDDLDAAFEEMWEEQGRPITSNPELEPTTVPEVETRIIGDTTRKIFEDPLKRKSITPVVEAKNKSSTSPLTPMSRMSTPASPYLRADLTMIDLTNEDEPEEESGTTSKEQIVIVEDDIPPPELFEQPPTPETYNAVIDLTGFLSPERNNSKPSQSPRSEFLVEVAIPKIHPPKSPVTPVSRPATRASAQLQSQTANRARHITRSQTVLPQDFDSLSVSSTSSARPKRKTSGSTHHSPGVGTSLGAAEQPAHSSRASTPGSVRSGGGRSTRSNNSARKSAANTSFTTRYHDTRGGLGEDEGEAAGDDDVDMALISSYWFRVFNYFNYGTKVILLWFHDFATFTTFTNTSF</sequence>
<feature type="region of interest" description="Disordered" evidence="1">
    <location>
        <begin position="120"/>
        <end position="165"/>
    </location>
</feature>
<feature type="compositionally biased region" description="Polar residues" evidence="1">
    <location>
        <begin position="1223"/>
        <end position="1233"/>
    </location>
</feature>
<dbReference type="EMBL" id="AQGS01001233">
    <property type="protein sequence ID" value="EPS35249.1"/>
    <property type="molecule type" value="Genomic_DNA"/>
</dbReference>
<keyword evidence="3" id="KW-1185">Reference proteome</keyword>
<protein>
    <submittedName>
        <fullName evidence="2">Uncharacterized protein</fullName>
    </submittedName>
</protein>
<dbReference type="OrthoDB" id="10690482at2759"/>
<evidence type="ECO:0000313" key="2">
    <source>
        <dbReference type="EMBL" id="EPS35249.1"/>
    </source>
</evidence>
<feature type="region of interest" description="Disordered" evidence="1">
    <location>
        <begin position="319"/>
        <end position="386"/>
    </location>
</feature>
<feature type="region of interest" description="Disordered" evidence="1">
    <location>
        <begin position="1203"/>
        <end position="1340"/>
    </location>
</feature>
<gene>
    <name evidence="2" type="ORF">H072_11588</name>
</gene>
<evidence type="ECO:0000313" key="3">
    <source>
        <dbReference type="Proteomes" id="UP000015100"/>
    </source>
</evidence>
<feature type="compositionally biased region" description="Polar residues" evidence="1">
    <location>
        <begin position="905"/>
        <end position="915"/>
    </location>
</feature>
<comment type="caution">
    <text evidence="2">The sequence shown here is derived from an EMBL/GenBank/DDBJ whole genome shotgun (WGS) entry which is preliminary data.</text>
</comment>
<feature type="region of interest" description="Disordered" evidence="1">
    <location>
        <begin position="551"/>
        <end position="585"/>
    </location>
</feature>
<name>S7ZXS5_DACHA</name>
<feature type="region of interest" description="Disordered" evidence="1">
    <location>
        <begin position="405"/>
        <end position="502"/>
    </location>
</feature>
<feature type="compositionally biased region" description="Polar residues" evidence="1">
    <location>
        <begin position="551"/>
        <end position="566"/>
    </location>
</feature>
<feature type="compositionally biased region" description="Polar residues" evidence="1">
    <location>
        <begin position="334"/>
        <end position="344"/>
    </location>
</feature>
<feature type="compositionally biased region" description="Polar residues" evidence="1">
    <location>
        <begin position="758"/>
        <end position="774"/>
    </location>
</feature>